<proteinExistence type="predicted"/>
<dbReference type="SUPFAM" id="SSF55785">
    <property type="entry name" value="PYP-like sensor domain (PAS domain)"/>
    <property type="match status" value="1"/>
</dbReference>
<gene>
    <name evidence="2" type="ORF">PL9631_940031</name>
</gene>
<feature type="domain" description="PAS fold-4" evidence="1">
    <location>
        <begin position="309"/>
        <end position="412"/>
    </location>
</feature>
<dbReference type="Gene3D" id="3.30.450.20">
    <property type="entry name" value="PAS domain"/>
    <property type="match status" value="1"/>
</dbReference>
<accession>A0A7Z9E519</accession>
<keyword evidence="3" id="KW-1185">Reference proteome</keyword>
<protein>
    <recommendedName>
        <fullName evidence="1">PAS fold-4 domain-containing protein</fullName>
    </recommendedName>
</protein>
<evidence type="ECO:0000313" key="3">
    <source>
        <dbReference type="Proteomes" id="UP000182190"/>
    </source>
</evidence>
<reference evidence="2" key="1">
    <citation type="submission" date="2019-10" db="EMBL/GenBank/DDBJ databases">
        <authorList>
            <consortium name="Genoscope - CEA"/>
            <person name="William W."/>
        </authorList>
    </citation>
    <scope>NUCLEOTIDE SEQUENCE [LARGE SCALE GENOMIC DNA]</scope>
    <source>
        <strain evidence="2">BBR_PRJEB10994</strain>
    </source>
</reference>
<dbReference type="Pfam" id="PF08448">
    <property type="entry name" value="PAS_4"/>
    <property type="match status" value="1"/>
</dbReference>
<dbReference type="InterPro" id="IPR013656">
    <property type="entry name" value="PAS_4"/>
</dbReference>
<comment type="caution">
    <text evidence="2">The sequence shown here is derived from an EMBL/GenBank/DDBJ whole genome shotgun (WGS) entry which is preliminary data.</text>
</comment>
<evidence type="ECO:0000313" key="2">
    <source>
        <dbReference type="EMBL" id="VXD25199.1"/>
    </source>
</evidence>
<dbReference type="InterPro" id="IPR035965">
    <property type="entry name" value="PAS-like_dom_sf"/>
</dbReference>
<dbReference type="AlphaFoldDB" id="A0A7Z9E519"/>
<sequence length="413" mass="47351">MRIPSQSPQLEAQPTYRVHVKLITWKWKDFSANAYQLPDGSIAMSYRQMALKVCQNKNAAKEFVLKANLPQIQVRFENSLSGTLVPLSSVADYWKHVNFSNPKTIPAFLGWRAIEEYLAEVEQRPLCSWPTQPFLILKAVYNLNILTDKPLLQVLALAQADGQRQYRIEIASALALIGVAPQWLHKCRSKTRTKLHNQGFTGVQLTQYLLESQQYPTLISPRESQQLVSSNTISLKECLIIWEYFAERQFSCAIGCLKALASESFEHRIAKIAGSREPKNFLKIANPFRLTYSLENFYQSWQILQLIINHIPQNIFWKNRNSVYLGCNQNFARLAGIETPEQIVGKTDYDLPWRKEEADWFRQCDARIMNNNAPEYGIVETQLQADGQRPLVNTTKIPLLDREGNVTGLVGIY</sequence>
<dbReference type="RefSeq" id="WP_083622402.1">
    <property type="nucleotide sequence ID" value="NZ_LR735021.1"/>
</dbReference>
<name>A0A7Z9E519_9CYAN</name>
<dbReference type="EMBL" id="CZCS02000239">
    <property type="protein sequence ID" value="VXD25199.1"/>
    <property type="molecule type" value="Genomic_DNA"/>
</dbReference>
<dbReference type="Proteomes" id="UP000182190">
    <property type="component" value="Unassembled WGS sequence"/>
</dbReference>
<evidence type="ECO:0000259" key="1">
    <source>
        <dbReference type="Pfam" id="PF08448"/>
    </source>
</evidence>
<organism evidence="2 3">
    <name type="scientific">Planktothrix paucivesiculata PCC 9631</name>
    <dbReference type="NCBI Taxonomy" id="671071"/>
    <lineage>
        <taxon>Bacteria</taxon>
        <taxon>Bacillati</taxon>
        <taxon>Cyanobacteriota</taxon>
        <taxon>Cyanophyceae</taxon>
        <taxon>Oscillatoriophycideae</taxon>
        <taxon>Oscillatoriales</taxon>
        <taxon>Microcoleaceae</taxon>
        <taxon>Planktothrix</taxon>
    </lineage>
</organism>